<dbReference type="EMBL" id="LN899827">
    <property type="protein sequence ID" value="CUV45514.1"/>
    <property type="molecule type" value="Genomic_DNA"/>
</dbReference>
<evidence type="ECO:0000313" key="1">
    <source>
        <dbReference type="EMBL" id="CUV45514.1"/>
    </source>
</evidence>
<organism evidence="1">
    <name type="scientific">Ralstonia solanacearum</name>
    <name type="common">Pseudomonas solanacearum</name>
    <dbReference type="NCBI Taxonomy" id="305"/>
    <lineage>
        <taxon>Bacteria</taxon>
        <taxon>Pseudomonadati</taxon>
        <taxon>Pseudomonadota</taxon>
        <taxon>Betaproteobacteria</taxon>
        <taxon>Burkholderiales</taxon>
        <taxon>Burkholderiaceae</taxon>
        <taxon>Ralstonia</taxon>
        <taxon>Ralstonia solanacearum species complex</taxon>
    </lineage>
</organism>
<name>A0A0S4WH11_RALSL</name>
<protein>
    <submittedName>
        <fullName evidence="1">Uncharacterized protein</fullName>
    </submittedName>
</protein>
<reference evidence="1" key="1">
    <citation type="submission" date="2015-10" db="EMBL/GenBank/DDBJ databases">
        <authorList>
            <person name="Gilbert D.G."/>
        </authorList>
    </citation>
    <scope>NUCLEOTIDE SEQUENCE</scope>
    <source>
        <strain evidence="1">Phyl III-seqv23</strain>
    </source>
</reference>
<accession>A0A0S4WH11</accession>
<gene>
    <name evidence="1" type="ORF">TO10_v1_370003</name>
</gene>
<dbReference type="AlphaFoldDB" id="A0A0S4WH11"/>
<sequence length="77" mass="8490">MPCAMRWAEKSALPAGRACAHTVPQICCKRPRMGALAQIADDYEIRLPWNLTPAQSWFTKGPSKQACRSLCNSTPCP</sequence>
<proteinExistence type="predicted"/>